<dbReference type="GeneID" id="85320425"/>
<proteinExistence type="predicted"/>
<protein>
    <recommendedName>
        <fullName evidence="1">NWD NACHT-NTPase N-terminal domain-containing protein</fullName>
    </recommendedName>
</protein>
<sequence length="191" mass="21410">SFWDRAYDKLRDDDPKLVGEYDVLLAEESKTGFASDDRHPPELVRRAQLDLVIKQGLQRLDDKKIKYAIAGYEFVSRDQVSQAAGLVVWAKDWIGKAVEASPGASIVWAGVSRALPLLTNSKIDDEANRDGFTSVATSMRYYTALETLLLRIETNPGVDSGLMIQATDGIVSLYQQILDFQLRSVLRPYRN</sequence>
<evidence type="ECO:0000313" key="3">
    <source>
        <dbReference type="Proteomes" id="UP001172101"/>
    </source>
</evidence>
<evidence type="ECO:0000259" key="1">
    <source>
        <dbReference type="Pfam" id="PF17100"/>
    </source>
</evidence>
<dbReference type="EMBL" id="JAUIRO010000002">
    <property type="protein sequence ID" value="KAK0727639.1"/>
    <property type="molecule type" value="Genomic_DNA"/>
</dbReference>
<gene>
    <name evidence="2" type="ORF">B0T26DRAFT_639661</name>
</gene>
<name>A0AA40E4C8_9PEZI</name>
<feature type="non-terminal residue" evidence="2">
    <location>
        <position position="191"/>
    </location>
</feature>
<comment type="caution">
    <text evidence="2">The sequence shown here is derived from an EMBL/GenBank/DDBJ whole genome shotgun (WGS) entry which is preliminary data.</text>
</comment>
<dbReference type="AlphaFoldDB" id="A0AA40E4C8"/>
<keyword evidence="3" id="KW-1185">Reference proteome</keyword>
<accession>A0AA40E4C8</accession>
<reference evidence="2" key="1">
    <citation type="submission" date="2023-06" db="EMBL/GenBank/DDBJ databases">
        <title>Genome-scale phylogeny and comparative genomics of the fungal order Sordariales.</title>
        <authorList>
            <consortium name="Lawrence Berkeley National Laboratory"/>
            <person name="Hensen N."/>
            <person name="Bonometti L."/>
            <person name="Westerberg I."/>
            <person name="Brannstrom I.O."/>
            <person name="Guillou S."/>
            <person name="Cros-Aarteil S."/>
            <person name="Calhoun S."/>
            <person name="Haridas S."/>
            <person name="Kuo A."/>
            <person name="Mondo S."/>
            <person name="Pangilinan J."/>
            <person name="Riley R."/>
            <person name="LaButti K."/>
            <person name="Andreopoulos B."/>
            <person name="Lipzen A."/>
            <person name="Chen C."/>
            <person name="Yanf M."/>
            <person name="Daum C."/>
            <person name="Ng V."/>
            <person name="Clum A."/>
            <person name="Steindorff A."/>
            <person name="Ohm R."/>
            <person name="Martin F."/>
            <person name="Silar P."/>
            <person name="Natvig D."/>
            <person name="Lalanne C."/>
            <person name="Gautier V."/>
            <person name="Ament-velasquez S.L."/>
            <person name="Kruys A."/>
            <person name="Hutchinson M.I."/>
            <person name="Powell A.J."/>
            <person name="Barry K."/>
            <person name="Miller A.N."/>
            <person name="Grigoriev I.V."/>
            <person name="Debuchy R."/>
            <person name="Gladieux P."/>
            <person name="Thoren M.H."/>
            <person name="Johannesson H."/>
        </authorList>
    </citation>
    <scope>NUCLEOTIDE SEQUENCE</scope>
    <source>
        <strain evidence="2">SMH2392-1A</strain>
    </source>
</reference>
<dbReference type="Proteomes" id="UP001172101">
    <property type="component" value="Unassembled WGS sequence"/>
</dbReference>
<evidence type="ECO:0000313" key="2">
    <source>
        <dbReference type="EMBL" id="KAK0727639.1"/>
    </source>
</evidence>
<dbReference type="Pfam" id="PF17100">
    <property type="entry name" value="NACHT_N"/>
    <property type="match status" value="1"/>
</dbReference>
<dbReference type="RefSeq" id="XP_060300494.1">
    <property type="nucleotide sequence ID" value="XM_060437155.1"/>
</dbReference>
<feature type="domain" description="NWD NACHT-NTPase N-terminal" evidence="1">
    <location>
        <begin position="2"/>
        <end position="191"/>
    </location>
</feature>
<dbReference type="InterPro" id="IPR031359">
    <property type="entry name" value="NACHT_N"/>
</dbReference>
<organism evidence="2 3">
    <name type="scientific">Lasiosphaeria miniovina</name>
    <dbReference type="NCBI Taxonomy" id="1954250"/>
    <lineage>
        <taxon>Eukaryota</taxon>
        <taxon>Fungi</taxon>
        <taxon>Dikarya</taxon>
        <taxon>Ascomycota</taxon>
        <taxon>Pezizomycotina</taxon>
        <taxon>Sordariomycetes</taxon>
        <taxon>Sordariomycetidae</taxon>
        <taxon>Sordariales</taxon>
        <taxon>Lasiosphaeriaceae</taxon>
        <taxon>Lasiosphaeria</taxon>
    </lineage>
</organism>